<keyword evidence="5" id="KW-0489">Methyltransferase</keyword>
<dbReference type="Proteomes" id="UP000053820">
    <property type="component" value="Unassembled WGS sequence"/>
</dbReference>
<evidence type="ECO:0000256" key="3">
    <source>
        <dbReference type="ARBA" id="ARBA00022989"/>
    </source>
</evidence>
<proteinExistence type="inferred from homology"/>
<organism evidence="6 7">
    <name type="scientific">Hydnomerulius pinastri MD-312</name>
    <dbReference type="NCBI Taxonomy" id="994086"/>
    <lineage>
        <taxon>Eukaryota</taxon>
        <taxon>Fungi</taxon>
        <taxon>Dikarya</taxon>
        <taxon>Basidiomycota</taxon>
        <taxon>Agaricomycotina</taxon>
        <taxon>Agaricomycetes</taxon>
        <taxon>Agaricomycetidae</taxon>
        <taxon>Boletales</taxon>
        <taxon>Boletales incertae sedis</taxon>
        <taxon>Leucogyrophana</taxon>
    </lineage>
</organism>
<keyword evidence="5" id="KW-0256">Endoplasmic reticulum</keyword>
<keyword evidence="4 5" id="KW-0472">Membrane</keyword>
<dbReference type="Pfam" id="PF04140">
    <property type="entry name" value="ICMT"/>
    <property type="match status" value="1"/>
</dbReference>
<sequence>MSLLRLPFIIGAAAGFHVSVTAPVEAPAAHERVKASLTEVMLQLSIHLATIMKSILWAGVAAETTATISFHLADDRVPGFVRSLRGLPTQSPSTVFAIASTCALAGGLIRLWCYRTLGRFFTFQLSIREDHSIITTGPYSYVRHPSYTGLLMCCAGILMMHSSPGAWMRDSGMQLELVRWTAWTWALIICAAMFGTLRRLKEEDGIMQQAFGEQWEIWAKKVKYLLVPGLY</sequence>
<dbReference type="GO" id="GO:0004671">
    <property type="term" value="F:protein C-terminal S-isoprenylcysteine carboxyl O-methyltransferase activity"/>
    <property type="evidence" value="ECO:0007669"/>
    <property type="project" value="UniProtKB-EC"/>
</dbReference>
<feature type="transmembrane region" description="Helical" evidence="5">
    <location>
        <begin position="180"/>
        <end position="197"/>
    </location>
</feature>
<dbReference type="GO" id="GO:0032259">
    <property type="term" value="P:methylation"/>
    <property type="evidence" value="ECO:0007669"/>
    <property type="project" value="UniProtKB-KW"/>
</dbReference>
<comment type="catalytic activity">
    <reaction evidence="5">
        <text>[protein]-C-terminal S-[(2E,6E)-farnesyl]-L-cysteine + S-adenosyl-L-methionine = [protein]-C-terminal S-[(2E,6E)-farnesyl]-L-cysteine methyl ester + S-adenosyl-L-homocysteine</text>
        <dbReference type="Rhea" id="RHEA:21672"/>
        <dbReference type="Rhea" id="RHEA-COMP:12125"/>
        <dbReference type="Rhea" id="RHEA-COMP:12126"/>
        <dbReference type="ChEBI" id="CHEBI:57856"/>
        <dbReference type="ChEBI" id="CHEBI:59789"/>
        <dbReference type="ChEBI" id="CHEBI:90510"/>
        <dbReference type="ChEBI" id="CHEBI:90511"/>
        <dbReference type="EC" id="2.1.1.100"/>
    </reaction>
</comment>
<evidence type="ECO:0000256" key="2">
    <source>
        <dbReference type="ARBA" id="ARBA00022692"/>
    </source>
</evidence>
<keyword evidence="5" id="KW-0949">S-adenosyl-L-methionine</keyword>
<dbReference type="PANTHER" id="PTHR12714:SF9">
    <property type="entry name" value="PROTEIN-S-ISOPRENYLCYSTEINE O-METHYLTRANSFERASE"/>
    <property type="match status" value="1"/>
</dbReference>
<dbReference type="HOGENOM" id="CLU_065200_6_0_1"/>
<dbReference type="EC" id="2.1.1.100" evidence="5"/>
<feature type="transmembrane region" description="Helical" evidence="5">
    <location>
        <begin position="93"/>
        <end position="113"/>
    </location>
</feature>
<feature type="transmembrane region" description="Helical" evidence="5">
    <location>
        <begin position="147"/>
        <end position="168"/>
    </location>
</feature>
<dbReference type="AlphaFoldDB" id="A0A0C9V429"/>
<comment type="subcellular location">
    <subcellularLocation>
        <location evidence="5">Endoplasmic reticulum membrane</location>
        <topology evidence="5">Multi-pass membrane protein</topology>
    </subcellularLocation>
    <subcellularLocation>
        <location evidence="1">Membrane</location>
        <topology evidence="1">Multi-pass membrane protein</topology>
    </subcellularLocation>
</comment>
<dbReference type="OrthoDB" id="422086at2759"/>
<dbReference type="Gene3D" id="1.20.120.1630">
    <property type="match status" value="1"/>
</dbReference>
<dbReference type="PANTHER" id="PTHR12714">
    <property type="entry name" value="PROTEIN-S ISOPRENYLCYSTEINE O-METHYLTRANSFERASE"/>
    <property type="match status" value="1"/>
</dbReference>
<evidence type="ECO:0000313" key="7">
    <source>
        <dbReference type="Proteomes" id="UP000053820"/>
    </source>
</evidence>
<dbReference type="GO" id="GO:0005789">
    <property type="term" value="C:endoplasmic reticulum membrane"/>
    <property type="evidence" value="ECO:0007669"/>
    <property type="project" value="UniProtKB-SubCell"/>
</dbReference>
<name>A0A0C9V429_9AGAM</name>
<dbReference type="EMBL" id="KN839876">
    <property type="protein sequence ID" value="KIJ60134.1"/>
    <property type="molecule type" value="Genomic_DNA"/>
</dbReference>
<accession>A0A0C9V429</accession>
<evidence type="ECO:0000313" key="6">
    <source>
        <dbReference type="EMBL" id="KIJ60134.1"/>
    </source>
</evidence>
<keyword evidence="7" id="KW-1185">Reference proteome</keyword>
<evidence type="ECO:0000256" key="5">
    <source>
        <dbReference type="RuleBase" id="RU362022"/>
    </source>
</evidence>
<gene>
    <name evidence="6" type="ORF">HYDPIDRAFT_99330</name>
</gene>
<comment type="similarity">
    <text evidence="5">Belongs to the class VI-like SAM-binding methyltransferase superfamily. Isoprenylcysteine carboxyl methyltransferase family.</text>
</comment>
<reference evidence="6 7" key="1">
    <citation type="submission" date="2014-04" db="EMBL/GenBank/DDBJ databases">
        <title>Evolutionary Origins and Diversification of the Mycorrhizal Mutualists.</title>
        <authorList>
            <consortium name="DOE Joint Genome Institute"/>
            <consortium name="Mycorrhizal Genomics Consortium"/>
            <person name="Kohler A."/>
            <person name="Kuo A."/>
            <person name="Nagy L.G."/>
            <person name="Floudas D."/>
            <person name="Copeland A."/>
            <person name="Barry K.W."/>
            <person name="Cichocki N."/>
            <person name="Veneault-Fourrey C."/>
            <person name="LaButti K."/>
            <person name="Lindquist E.A."/>
            <person name="Lipzen A."/>
            <person name="Lundell T."/>
            <person name="Morin E."/>
            <person name="Murat C."/>
            <person name="Riley R."/>
            <person name="Ohm R."/>
            <person name="Sun H."/>
            <person name="Tunlid A."/>
            <person name="Henrissat B."/>
            <person name="Grigoriev I.V."/>
            <person name="Hibbett D.S."/>
            <person name="Martin F."/>
        </authorList>
    </citation>
    <scope>NUCLEOTIDE SEQUENCE [LARGE SCALE GENOMIC DNA]</scope>
    <source>
        <strain evidence="6 7">MD-312</strain>
    </source>
</reference>
<keyword evidence="3 5" id="KW-1133">Transmembrane helix</keyword>
<evidence type="ECO:0000256" key="1">
    <source>
        <dbReference type="ARBA" id="ARBA00004141"/>
    </source>
</evidence>
<keyword evidence="2 5" id="KW-0812">Transmembrane</keyword>
<dbReference type="InterPro" id="IPR007269">
    <property type="entry name" value="ICMT_MeTrfase"/>
</dbReference>
<keyword evidence="5" id="KW-0808">Transferase</keyword>
<comment type="caution">
    <text evidence="5">Lacks conserved residue(s) required for the propagation of feature annotation.</text>
</comment>
<evidence type="ECO:0000256" key="4">
    <source>
        <dbReference type="ARBA" id="ARBA00023136"/>
    </source>
</evidence>
<protein>
    <recommendedName>
        <fullName evidence="5">Protein-S-isoprenylcysteine O-methyltransferase</fullName>
        <ecNumber evidence="5">2.1.1.100</ecNumber>
    </recommendedName>
</protein>